<evidence type="ECO:0000313" key="7">
    <source>
        <dbReference type="Proteomes" id="UP000443843"/>
    </source>
</evidence>
<keyword evidence="4" id="KW-0804">Transcription</keyword>
<dbReference type="SUPFAM" id="SSF53850">
    <property type="entry name" value="Periplasmic binding protein-like II"/>
    <property type="match status" value="1"/>
</dbReference>
<dbReference type="Gene3D" id="3.40.190.290">
    <property type="match status" value="1"/>
</dbReference>
<keyword evidence="7" id="KW-1185">Reference proteome</keyword>
<name>A0A844WC02_9RHOB</name>
<reference evidence="6 7" key="1">
    <citation type="submission" date="2019-11" db="EMBL/GenBank/DDBJ databases">
        <title>Pseudooceanicola pacifica sp. nov., isolated from deep-sea sediment of the Pacific Ocean.</title>
        <authorList>
            <person name="Lyu L."/>
        </authorList>
    </citation>
    <scope>NUCLEOTIDE SEQUENCE [LARGE SCALE GENOMIC DNA]</scope>
    <source>
        <strain evidence="6 7">216_PA32_1</strain>
    </source>
</reference>
<dbReference type="GO" id="GO:0032993">
    <property type="term" value="C:protein-DNA complex"/>
    <property type="evidence" value="ECO:0007669"/>
    <property type="project" value="TreeGrafter"/>
</dbReference>
<dbReference type="InterPro" id="IPR036390">
    <property type="entry name" value="WH_DNA-bd_sf"/>
</dbReference>
<gene>
    <name evidence="6" type="ORF">GLS40_12200</name>
</gene>
<evidence type="ECO:0000259" key="5">
    <source>
        <dbReference type="PROSITE" id="PS50931"/>
    </source>
</evidence>
<dbReference type="GO" id="GO:0003677">
    <property type="term" value="F:DNA binding"/>
    <property type="evidence" value="ECO:0007669"/>
    <property type="project" value="UniProtKB-KW"/>
</dbReference>
<keyword evidence="2" id="KW-0805">Transcription regulation</keyword>
<dbReference type="Gene3D" id="1.10.10.10">
    <property type="entry name" value="Winged helix-like DNA-binding domain superfamily/Winged helix DNA-binding domain"/>
    <property type="match status" value="1"/>
</dbReference>
<feature type="domain" description="HTH lysR-type" evidence="5">
    <location>
        <begin position="1"/>
        <end position="58"/>
    </location>
</feature>
<dbReference type="PROSITE" id="PS50931">
    <property type="entry name" value="HTH_LYSR"/>
    <property type="match status" value="1"/>
</dbReference>
<dbReference type="Pfam" id="PF03466">
    <property type="entry name" value="LysR_substrate"/>
    <property type="match status" value="1"/>
</dbReference>
<dbReference type="InterPro" id="IPR036388">
    <property type="entry name" value="WH-like_DNA-bd_sf"/>
</dbReference>
<dbReference type="SUPFAM" id="SSF46785">
    <property type="entry name" value="Winged helix' DNA-binding domain"/>
    <property type="match status" value="1"/>
</dbReference>
<dbReference type="InterPro" id="IPR005119">
    <property type="entry name" value="LysR_subst-bd"/>
</dbReference>
<dbReference type="AlphaFoldDB" id="A0A844WC02"/>
<dbReference type="FunFam" id="1.10.10.10:FF:000001">
    <property type="entry name" value="LysR family transcriptional regulator"/>
    <property type="match status" value="1"/>
</dbReference>
<organism evidence="6 7">
    <name type="scientific">Pseudooceanicola pacificus</name>
    <dbReference type="NCBI Taxonomy" id="2676438"/>
    <lineage>
        <taxon>Bacteria</taxon>
        <taxon>Pseudomonadati</taxon>
        <taxon>Pseudomonadota</taxon>
        <taxon>Alphaproteobacteria</taxon>
        <taxon>Rhodobacterales</taxon>
        <taxon>Paracoccaceae</taxon>
        <taxon>Pseudooceanicola</taxon>
    </lineage>
</organism>
<dbReference type="GO" id="GO:0003700">
    <property type="term" value="F:DNA-binding transcription factor activity"/>
    <property type="evidence" value="ECO:0007669"/>
    <property type="project" value="InterPro"/>
</dbReference>
<evidence type="ECO:0000313" key="6">
    <source>
        <dbReference type="EMBL" id="MWB78793.1"/>
    </source>
</evidence>
<dbReference type="Proteomes" id="UP000443843">
    <property type="component" value="Unassembled WGS sequence"/>
</dbReference>
<keyword evidence="3" id="KW-0238">DNA-binding</keyword>
<dbReference type="InterPro" id="IPR000847">
    <property type="entry name" value="LysR_HTH_N"/>
</dbReference>
<dbReference type="PANTHER" id="PTHR30346">
    <property type="entry name" value="TRANSCRIPTIONAL DUAL REGULATOR HCAR-RELATED"/>
    <property type="match status" value="1"/>
</dbReference>
<dbReference type="RefSeq" id="WP_160383007.1">
    <property type="nucleotide sequence ID" value="NZ_WNXQ01000006.1"/>
</dbReference>
<dbReference type="Pfam" id="PF00126">
    <property type="entry name" value="HTH_1"/>
    <property type="match status" value="1"/>
</dbReference>
<comment type="caution">
    <text evidence="6">The sequence shown here is derived from an EMBL/GenBank/DDBJ whole genome shotgun (WGS) entry which is preliminary data.</text>
</comment>
<dbReference type="PANTHER" id="PTHR30346:SF28">
    <property type="entry name" value="HTH-TYPE TRANSCRIPTIONAL REGULATOR CYNR"/>
    <property type="match status" value="1"/>
</dbReference>
<evidence type="ECO:0000256" key="3">
    <source>
        <dbReference type="ARBA" id="ARBA00023125"/>
    </source>
</evidence>
<evidence type="ECO:0000256" key="2">
    <source>
        <dbReference type="ARBA" id="ARBA00023015"/>
    </source>
</evidence>
<protein>
    <submittedName>
        <fullName evidence="6">LysR family transcriptional regulator</fullName>
    </submittedName>
</protein>
<sequence>MNIKSLRLFRNVVATGSLSEAAARMNLSPSAASRLLTQLETSLKLELFSRSRRNLELTEAGAMFYQQISNTLDGIDEIPVIARDLRTRTRNWLSVVTAAPLANGLVVPTIARLRREGVDLQCTLHVESRFQIESKVAARGYNMGMISLPVQNEIIPIDIMPVLRSRLCALMPADHPLSAETEIGVEALAAEPLVTLAAGQLWRDRLEELMGKAGLRPEIAFETGSTLVTVEMVRHGLGLTLIDPMVMTSTMLQGLAIRPLAGDAWITYASVHAPGPRAELAEVFLDGLCAHVEARRTTEPGLADLIYLI</sequence>
<comment type="similarity">
    <text evidence="1">Belongs to the LysR transcriptional regulatory family.</text>
</comment>
<accession>A0A844WC02</accession>
<evidence type="ECO:0000256" key="1">
    <source>
        <dbReference type="ARBA" id="ARBA00009437"/>
    </source>
</evidence>
<dbReference type="EMBL" id="WNXQ01000006">
    <property type="protein sequence ID" value="MWB78793.1"/>
    <property type="molecule type" value="Genomic_DNA"/>
</dbReference>
<proteinExistence type="inferred from homology"/>
<evidence type="ECO:0000256" key="4">
    <source>
        <dbReference type="ARBA" id="ARBA00023163"/>
    </source>
</evidence>